<gene>
    <name evidence="1" type="ORF">DHETER_LOCUS8585</name>
</gene>
<evidence type="ECO:0000313" key="2">
    <source>
        <dbReference type="Proteomes" id="UP000789702"/>
    </source>
</evidence>
<accession>A0ACA9N608</accession>
<name>A0ACA9N608_9GLOM</name>
<organism evidence="1 2">
    <name type="scientific">Dentiscutata heterogama</name>
    <dbReference type="NCBI Taxonomy" id="1316150"/>
    <lineage>
        <taxon>Eukaryota</taxon>
        <taxon>Fungi</taxon>
        <taxon>Fungi incertae sedis</taxon>
        <taxon>Mucoromycota</taxon>
        <taxon>Glomeromycotina</taxon>
        <taxon>Glomeromycetes</taxon>
        <taxon>Diversisporales</taxon>
        <taxon>Gigasporaceae</taxon>
        <taxon>Dentiscutata</taxon>
    </lineage>
</organism>
<dbReference type="Proteomes" id="UP000789702">
    <property type="component" value="Unassembled WGS sequence"/>
</dbReference>
<sequence length="104" mass="12011">MPSLGHTRNSVDHGFGNTKRKYSRSEIWCIGQFAEVIERSSHNNISKYHLFQFSCERSGIIKAKVKVTNSWDEFQLIKQGVDVNYLNSLVLPRKELLAEKQVDL</sequence>
<comment type="caution">
    <text evidence="1">The sequence shown here is derived from an EMBL/GenBank/DDBJ whole genome shotgun (WGS) entry which is preliminary data.</text>
</comment>
<proteinExistence type="predicted"/>
<protein>
    <submittedName>
        <fullName evidence="1">4642_t:CDS:1</fullName>
    </submittedName>
</protein>
<evidence type="ECO:0000313" key="1">
    <source>
        <dbReference type="EMBL" id="CAG8635467.1"/>
    </source>
</evidence>
<reference evidence="1" key="1">
    <citation type="submission" date="2021-06" db="EMBL/GenBank/DDBJ databases">
        <authorList>
            <person name="Kallberg Y."/>
            <person name="Tangrot J."/>
            <person name="Rosling A."/>
        </authorList>
    </citation>
    <scope>NUCLEOTIDE SEQUENCE</scope>
    <source>
        <strain evidence="1">IL203A</strain>
    </source>
</reference>
<keyword evidence="2" id="KW-1185">Reference proteome</keyword>
<dbReference type="EMBL" id="CAJVPU010013837">
    <property type="protein sequence ID" value="CAG8635467.1"/>
    <property type="molecule type" value="Genomic_DNA"/>
</dbReference>